<comment type="similarity">
    <text evidence="8">Belongs to the NqrA family.</text>
</comment>
<comment type="catalytic activity">
    <reaction evidence="8">
        <text>a ubiquinone + n Na(+)(in) + NADH + H(+) = a ubiquinol + n Na(+)(out) + NAD(+)</text>
        <dbReference type="Rhea" id="RHEA:47748"/>
        <dbReference type="Rhea" id="RHEA-COMP:9565"/>
        <dbReference type="Rhea" id="RHEA-COMP:9566"/>
        <dbReference type="ChEBI" id="CHEBI:15378"/>
        <dbReference type="ChEBI" id="CHEBI:16389"/>
        <dbReference type="ChEBI" id="CHEBI:17976"/>
        <dbReference type="ChEBI" id="CHEBI:29101"/>
        <dbReference type="ChEBI" id="CHEBI:57540"/>
        <dbReference type="ChEBI" id="CHEBI:57945"/>
        <dbReference type="EC" id="7.2.1.1"/>
    </reaction>
</comment>
<feature type="domain" description="NqrA second alpha/beta" evidence="11">
    <location>
        <begin position="116"/>
        <end position="259"/>
    </location>
</feature>
<keyword evidence="1 8" id="KW-0813">Transport</keyword>
<name>A0A507ZLY9_9FLAO</name>
<dbReference type="EC" id="7.2.1.1" evidence="8"/>
<evidence type="ECO:0000256" key="6">
    <source>
        <dbReference type="ARBA" id="ARBA00023075"/>
    </source>
</evidence>
<feature type="domain" description="NqrA N-terminal barrel-sandwich hybrid" evidence="9">
    <location>
        <begin position="5"/>
        <end position="99"/>
    </location>
</feature>
<comment type="subunit">
    <text evidence="8">Composed of six subunits; NqrA, NqrB, NqrC, NqrD, NqrE and NqrF.</text>
</comment>
<dbReference type="NCBIfam" id="TIGR01936">
    <property type="entry name" value="nqrA"/>
    <property type="match status" value="1"/>
</dbReference>
<dbReference type="InterPro" id="IPR056148">
    <property type="entry name" value="NQRA_2nd"/>
</dbReference>
<evidence type="ECO:0000256" key="7">
    <source>
        <dbReference type="ARBA" id="ARBA00023201"/>
    </source>
</evidence>
<evidence type="ECO:0000313" key="12">
    <source>
        <dbReference type="EMBL" id="TQD37701.1"/>
    </source>
</evidence>
<evidence type="ECO:0000256" key="4">
    <source>
        <dbReference type="ARBA" id="ARBA00023053"/>
    </source>
</evidence>
<dbReference type="RefSeq" id="WP_141422076.1">
    <property type="nucleotide sequence ID" value="NZ_VIAR01000009.1"/>
</dbReference>
<dbReference type="PANTHER" id="PTHR37839:SF1">
    <property type="entry name" value="NA(+)-TRANSLOCATING NADH-QUINONE REDUCTASE SUBUNIT A"/>
    <property type="match status" value="1"/>
</dbReference>
<keyword evidence="7 8" id="KW-0739">Sodium transport</keyword>
<dbReference type="Pfam" id="PF24836">
    <property type="entry name" value="NQRA_2nd"/>
    <property type="match status" value="1"/>
</dbReference>
<dbReference type="NCBIfam" id="NF003761">
    <property type="entry name" value="PRK05352.1-4"/>
    <property type="match status" value="1"/>
</dbReference>
<accession>A0A507ZLY9</accession>
<dbReference type="GO" id="GO:0006814">
    <property type="term" value="P:sodium ion transport"/>
    <property type="evidence" value="ECO:0007669"/>
    <property type="project" value="UniProtKB-UniRule"/>
</dbReference>
<sequence length="449" mass="49638">MSKGIKVKKGLDIKLKGEAEKTKVPAPKSKTFAVKPPEFHSVVPKMVIKKEGAKILAGEELFFSKYNEGLRFTSPVSGTLKEIVRGAKRKILEIVIEADVENNYKDFGKMDAAASSSQEVKKRIFESGCGAFIMQRPYDIVANPEDTPKAIYISAYNSAPLAADLEFVLEDKKDAFRAGIQALNKLTEGKVYLGVKKASNSFLKEVSGVELLEVSGPHPAGNVGVQIAKTEPMNMGERVWTVGAEDVAIIGNLFLTGQFRAERTIAVVGTAAQNKQYYTTFIGAKVSDLVGEINTKENRIISGDVLTGDRIQNDQYIGFYDNTVTVIPEGNNYRMFGWVPFTYNNIPSMSKTSFSWLFPNKKYEVNTNLNGEERALVVTGEMEKVMPLDVYPMELLKACMAGDIEKMENLGIYEVIPEDFALIDYVNTSKLEAQEVIRLGLDLMITEVG</sequence>
<keyword evidence="6 8" id="KW-0830">Ubiquinone</keyword>
<dbReference type="InterPro" id="IPR056147">
    <property type="entry name" value="NQRA_N"/>
</dbReference>
<evidence type="ECO:0000256" key="1">
    <source>
        <dbReference type="ARBA" id="ARBA00022448"/>
    </source>
</evidence>
<evidence type="ECO:0000259" key="10">
    <source>
        <dbReference type="Pfam" id="PF11973"/>
    </source>
</evidence>
<keyword evidence="4 8" id="KW-0915">Sodium</keyword>
<evidence type="ECO:0000313" key="13">
    <source>
        <dbReference type="Proteomes" id="UP000317169"/>
    </source>
</evidence>
<dbReference type="Pfam" id="PF05896">
    <property type="entry name" value="NQRA_N"/>
    <property type="match status" value="1"/>
</dbReference>
<comment type="function">
    <text evidence="8">NQR complex catalyzes the reduction of ubiquinone-1 to ubiquinol by two successive reactions, coupled with the transport of Na(+) ions from the cytoplasm to the periplasm. NqrA to NqrE are probably involved in the second step, the conversion of ubisemiquinone to ubiquinol.</text>
</comment>
<evidence type="ECO:0000256" key="3">
    <source>
        <dbReference type="ARBA" id="ARBA00023027"/>
    </source>
</evidence>
<evidence type="ECO:0000256" key="5">
    <source>
        <dbReference type="ARBA" id="ARBA00023065"/>
    </source>
</evidence>
<evidence type="ECO:0000259" key="11">
    <source>
        <dbReference type="Pfam" id="PF24836"/>
    </source>
</evidence>
<dbReference type="InterPro" id="IPR022615">
    <property type="entry name" value="NqrA_C_domain"/>
</dbReference>
<protein>
    <recommendedName>
        <fullName evidence="8">Na(+)-translocating NADH-quinone reductase subunit A</fullName>
        <shortName evidence="8">Na(+)-NQR subunit A</shortName>
        <shortName evidence="8">Na(+)-translocating NQR subunit A</shortName>
        <ecNumber evidence="8">7.2.1.1</ecNumber>
    </recommendedName>
    <alternativeName>
        <fullName evidence="8">NQR complex subunit A</fullName>
    </alternativeName>
    <alternativeName>
        <fullName evidence="8">NQR-1 subunit A</fullName>
    </alternativeName>
</protein>
<dbReference type="EMBL" id="VIAR01000009">
    <property type="protein sequence ID" value="TQD37701.1"/>
    <property type="molecule type" value="Genomic_DNA"/>
</dbReference>
<dbReference type="HAMAP" id="MF_00425">
    <property type="entry name" value="NqrA"/>
    <property type="match status" value="1"/>
</dbReference>
<evidence type="ECO:0000259" key="9">
    <source>
        <dbReference type="Pfam" id="PF05896"/>
    </source>
</evidence>
<feature type="domain" description="Na(+)-translocating NADH-quinone reductase subunit A C-terminal" evidence="10">
    <location>
        <begin position="264"/>
        <end position="312"/>
    </location>
</feature>
<dbReference type="Pfam" id="PF11973">
    <property type="entry name" value="NQRA_SLBB"/>
    <property type="match status" value="1"/>
</dbReference>
<keyword evidence="5 8" id="KW-0406">Ion transport</keyword>
<gene>
    <name evidence="8" type="primary">nqrA</name>
    <name evidence="12" type="ORF">FKR84_09515</name>
</gene>
<evidence type="ECO:0000256" key="8">
    <source>
        <dbReference type="HAMAP-Rule" id="MF_00425"/>
    </source>
</evidence>
<dbReference type="Proteomes" id="UP000317169">
    <property type="component" value="Unassembled WGS sequence"/>
</dbReference>
<reference evidence="12 13" key="1">
    <citation type="submission" date="2019-06" db="EMBL/GenBank/DDBJ databases">
        <title>Flavibacter putida gen. nov., sp. nov., a novel marine bacterium of the family Flavobacteriaceae isolated from coastal seawater.</title>
        <authorList>
            <person name="Feng X."/>
        </authorList>
    </citation>
    <scope>NUCLEOTIDE SEQUENCE [LARGE SCALE GENOMIC DNA]</scope>
    <source>
        <strain evidence="12 13">PLHSN227</strain>
    </source>
</reference>
<dbReference type="GO" id="GO:0016655">
    <property type="term" value="F:oxidoreductase activity, acting on NAD(P)H, quinone or similar compound as acceptor"/>
    <property type="evidence" value="ECO:0007669"/>
    <property type="project" value="UniProtKB-UniRule"/>
</dbReference>
<proteinExistence type="inferred from homology"/>
<dbReference type="PANTHER" id="PTHR37839">
    <property type="entry name" value="NA(+)-TRANSLOCATING NADH-QUINONE REDUCTASE SUBUNIT A"/>
    <property type="match status" value="1"/>
</dbReference>
<evidence type="ECO:0000256" key="2">
    <source>
        <dbReference type="ARBA" id="ARBA00022967"/>
    </source>
</evidence>
<dbReference type="OrthoDB" id="9774536at2"/>
<keyword evidence="3 8" id="KW-0520">NAD</keyword>
<dbReference type="AlphaFoldDB" id="A0A507ZLY9"/>
<organism evidence="12 13">
    <name type="scientific">Haloflavibacter putidus</name>
    <dbReference type="NCBI Taxonomy" id="2576776"/>
    <lineage>
        <taxon>Bacteria</taxon>
        <taxon>Pseudomonadati</taxon>
        <taxon>Bacteroidota</taxon>
        <taxon>Flavobacteriia</taxon>
        <taxon>Flavobacteriales</taxon>
        <taxon>Flavobacteriaceae</taxon>
        <taxon>Haloflavibacter</taxon>
    </lineage>
</organism>
<dbReference type="InterPro" id="IPR008703">
    <property type="entry name" value="NqrA"/>
</dbReference>
<keyword evidence="2 8" id="KW-1278">Translocase</keyword>
<comment type="caution">
    <text evidence="12">The sequence shown here is derived from an EMBL/GenBank/DDBJ whole genome shotgun (WGS) entry which is preliminary data.</text>
</comment>
<keyword evidence="13" id="KW-1185">Reference proteome</keyword>